<dbReference type="Proteomes" id="UP000037773">
    <property type="component" value="Unassembled WGS sequence"/>
</dbReference>
<keyword evidence="3" id="KW-1185">Reference proteome</keyword>
<name>A0A0M9XA60_9ACTN</name>
<organism evidence="2 3">
    <name type="scientific">Streptomyces caelestis</name>
    <dbReference type="NCBI Taxonomy" id="36816"/>
    <lineage>
        <taxon>Bacteria</taxon>
        <taxon>Bacillati</taxon>
        <taxon>Actinomycetota</taxon>
        <taxon>Actinomycetes</taxon>
        <taxon>Kitasatosporales</taxon>
        <taxon>Streptomycetaceae</taxon>
        <taxon>Streptomyces</taxon>
    </lineage>
</organism>
<feature type="region of interest" description="Disordered" evidence="1">
    <location>
        <begin position="1"/>
        <end position="26"/>
    </location>
</feature>
<proteinExistence type="predicted"/>
<dbReference type="RefSeq" id="WP_037804165.1">
    <property type="nucleotide sequence ID" value="NZ_JBFBKA010000023.1"/>
</dbReference>
<dbReference type="AlphaFoldDB" id="A0A0M9XA60"/>
<protein>
    <submittedName>
        <fullName evidence="2">Uncharacterized protein</fullName>
    </submittedName>
</protein>
<gene>
    <name evidence="2" type="ORF">ADK41_06445</name>
</gene>
<dbReference type="PATRIC" id="fig|36816.3.peg.1382"/>
<sequence length="76" mass="7998">MTWPHSISGCGDAGSPHERVSPSFELGNGDVAVIGTEAPAELDGELPPDVGRAEYERIVVVSRETLPRAEADIPDA</sequence>
<evidence type="ECO:0000313" key="2">
    <source>
        <dbReference type="EMBL" id="KOT43109.1"/>
    </source>
</evidence>
<dbReference type="EMBL" id="LGCN01000063">
    <property type="protein sequence ID" value="KOT43109.1"/>
    <property type="molecule type" value="Genomic_DNA"/>
</dbReference>
<evidence type="ECO:0000256" key="1">
    <source>
        <dbReference type="SAM" id="MobiDB-lite"/>
    </source>
</evidence>
<evidence type="ECO:0000313" key="3">
    <source>
        <dbReference type="Proteomes" id="UP000037773"/>
    </source>
</evidence>
<accession>A0A0M9XA60</accession>
<reference evidence="2 3" key="1">
    <citation type="submission" date="2015-07" db="EMBL/GenBank/DDBJ databases">
        <authorList>
            <person name="Noorani M."/>
        </authorList>
    </citation>
    <scope>NUCLEOTIDE SEQUENCE [LARGE SCALE GENOMIC DNA]</scope>
    <source>
        <strain evidence="2 3">NRRL B-24567</strain>
    </source>
</reference>
<comment type="caution">
    <text evidence="2">The sequence shown here is derived from an EMBL/GenBank/DDBJ whole genome shotgun (WGS) entry which is preliminary data.</text>
</comment>